<reference evidence="2 3" key="1">
    <citation type="submission" date="2015-04" db="EMBL/GenBank/DDBJ databases">
        <title>Complete genome sequence of Schizopora paradoxa KUC8140, a cosmopolitan wood degrader in East Asia.</title>
        <authorList>
            <consortium name="DOE Joint Genome Institute"/>
            <person name="Min B."/>
            <person name="Park H."/>
            <person name="Jang Y."/>
            <person name="Kim J.-J."/>
            <person name="Kim K.H."/>
            <person name="Pangilinan J."/>
            <person name="Lipzen A."/>
            <person name="Riley R."/>
            <person name="Grigoriev I.V."/>
            <person name="Spatafora J.W."/>
            <person name="Choi I.-G."/>
        </authorList>
    </citation>
    <scope>NUCLEOTIDE SEQUENCE [LARGE SCALE GENOMIC DNA]</scope>
    <source>
        <strain evidence="2 3">KUC8140</strain>
    </source>
</reference>
<accession>A0A0H2RJJ6</accession>
<name>A0A0H2RJJ6_9AGAM</name>
<protein>
    <submittedName>
        <fullName evidence="2">Uncharacterized protein</fullName>
    </submittedName>
</protein>
<sequence length="237" mass="26496">MPPGRPRKYTTAEDRKAAVKQQKRDWAQRNARILTRRRRDRETLAQDGGTYEPVHSGSVGSVAVTQSHRNEMELCEEASLSRHLRAFVEGNPDSPAEGIYNHFTNSLDIAPTARTPQKATLFWQGVMMGIHGRSWGRFVYDLLSIADGDMLARRVRDFELALQAMEAAEAATDDIVRHAFEADPSGLKGIHAEARTLSGHVGKSAFILHDLLCCRKGGLETFVDTHTAKMFEYQGFL</sequence>
<proteinExistence type="predicted"/>
<evidence type="ECO:0000256" key="1">
    <source>
        <dbReference type="SAM" id="MobiDB-lite"/>
    </source>
</evidence>
<gene>
    <name evidence="2" type="ORF">SCHPADRAFT_947328</name>
</gene>
<evidence type="ECO:0000313" key="2">
    <source>
        <dbReference type="EMBL" id="KLO04936.1"/>
    </source>
</evidence>
<evidence type="ECO:0000313" key="3">
    <source>
        <dbReference type="Proteomes" id="UP000053477"/>
    </source>
</evidence>
<dbReference type="InParanoid" id="A0A0H2RJJ6"/>
<organism evidence="2 3">
    <name type="scientific">Schizopora paradoxa</name>
    <dbReference type="NCBI Taxonomy" id="27342"/>
    <lineage>
        <taxon>Eukaryota</taxon>
        <taxon>Fungi</taxon>
        <taxon>Dikarya</taxon>
        <taxon>Basidiomycota</taxon>
        <taxon>Agaricomycotina</taxon>
        <taxon>Agaricomycetes</taxon>
        <taxon>Hymenochaetales</taxon>
        <taxon>Schizoporaceae</taxon>
        <taxon>Schizopora</taxon>
    </lineage>
</organism>
<keyword evidence="3" id="KW-1185">Reference proteome</keyword>
<feature type="compositionally biased region" description="Basic and acidic residues" evidence="1">
    <location>
        <begin position="10"/>
        <end position="27"/>
    </location>
</feature>
<dbReference type="Proteomes" id="UP000053477">
    <property type="component" value="Unassembled WGS sequence"/>
</dbReference>
<dbReference type="EMBL" id="KQ086400">
    <property type="protein sequence ID" value="KLO04936.1"/>
    <property type="molecule type" value="Genomic_DNA"/>
</dbReference>
<feature type="region of interest" description="Disordered" evidence="1">
    <location>
        <begin position="1"/>
        <end position="57"/>
    </location>
</feature>
<dbReference type="AlphaFoldDB" id="A0A0H2RJJ6"/>